<keyword evidence="3" id="KW-0863">Zinc-finger</keyword>
<name>A0ABD3B6A3_9GENT</name>
<evidence type="ECO:0000313" key="6">
    <source>
        <dbReference type="EMBL" id="KAL3539093.1"/>
    </source>
</evidence>
<dbReference type="PANTHER" id="PTHR46481:SF10">
    <property type="entry name" value="ZINC FINGER BED DOMAIN-CONTAINING PROTEIN 39"/>
    <property type="match status" value="1"/>
</dbReference>
<keyword evidence="5" id="KW-0539">Nucleus</keyword>
<protein>
    <recommendedName>
        <fullName evidence="8">Transposase</fullName>
    </recommendedName>
</protein>
<dbReference type="Proteomes" id="UP001630127">
    <property type="component" value="Unassembled WGS sequence"/>
</dbReference>
<dbReference type="AlphaFoldDB" id="A0ABD3B6A3"/>
<dbReference type="GO" id="GO:0008270">
    <property type="term" value="F:zinc ion binding"/>
    <property type="evidence" value="ECO:0007669"/>
    <property type="project" value="UniProtKB-KW"/>
</dbReference>
<comment type="subcellular location">
    <subcellularLocation>
        <location evidence="1">Nucleus</location>
    </subcellularLocation>
</comment>
<evidence type="ECO:0000256" key="3">
    <source>
        <dbReference type="ARBA" id="ARBA00022771"/>
    </source>
</evidence>
<dbReference type="EMBL" id="JBJUIK010000001">
    <property type="protein sequence ID" value="KAL3539093.1"/>
    <property type="molecule type" value="Genomic_DNA"/>
</dbReference>
<proteinExistence type="predicted"/>
<evidence type="ECO:0000256" key="4">
    <source>
        <dbReference type="ARBA" id="ARBA00022833"/>
    </source>
</evidence>
<evidence type="ECO:0000256" key="5">
    <source>
        <dbReference type="ARBA" id="ARBA00023242"/>
    </source>
</evidence>
<comment type="caution">
    <text evidence="6">The sequence shown here is derived from an EMBL/GenBank/DDBJ whole genome shotgun (WGS) entry which is preliminary data.</text>
</comment>
<dbReference type="SUPFAM" id="SSF53098">
    <property type="entry name" value="Ribonuclease H-like"/>
    <property type="match status" value="1"/>
</dbReference>
<reference evidence="6 7" key="1">
    <citation type="submission" date="2024-11" db="EMBL/GenBank/DDBJ databases">
        <title>A near-complete genome assembly of Cinchona calisaya.</title>
        <authorList>
            <person name="Lian D.C."/>
            <person name="Zhao X.W."/>
            <person name="Wei L."/>
        </authorList>
    </citation>
    <scope>NUCLEOTIDE SEQUENCE [LARGE SCALE GENOMIC DNA]</scope>
    <source>
        <tissue evidence="6">Nenye</tissue>
    </source>
</reference>
<keyword evidence="2" id="KW-0479">Metal-binding</keyword>
<dbReference type="InterPro" id="IPR012337">
    <property type="entry name" value="RNaseH-like_sf"/>
</dbReference>
<gene>
    <name evidence="6" type="ORF">ACH5RR_002459</name>
</gene>
<sequence>MLPIKATRENLADIIINCLLEWNLDKICTITMDNHSANDAVAKCLQEHYSSSGLMLLNGISVLVRCWGHILNLIVQEGQDEIKVCIQRVRNAVKYVKASSRRKLEFLQYADQESIPYF</sequence>
<dbReference type="PANTHER" id="PTHR46481">
    <property type="entry name" value="ZINC FINGER BED DOMAIN-CONTAINING PROTEIN 4"/>
    <property type="match status" value="1"/>
</dbReference>
<keyword evidence="4" id="KW-0862">Zinc</keyword>
<evidence type="ECO:0000256" key="2">
    <source>
        <dbReference type="ARBA" id="ARBA00022723"/>
    </source>
</evidence>
<keyword evidence="7" id="KW-1185">Reference proteome</keyword>
<evidence type="ECO:0000313" key="7">
    <source>
        <dbReference type="Proteomes" id="UP001630127"/>
    </source>
</evidence>
<evidence type="ECO:0008006" key="8">
    <source>
        <dbReference type="Google" id="ProtNLM"/>
    </source>
</evidence>
<dbReference type="GO" id="GO:0005634">
    <property type="term" value="C:nucleus"/>
    <property type="evidence" value="ECO:0007669"/>
    <property type="project" value="UniProtKB-SubCell"/>
</dbReference>
<accession>A0ABD3B6A3</accession>
<organism evidence="6 7">
    <name type="scientific">Cinchona calisaya</name>
    <dbReference type="NCBI Taxonomy" id="153742"/>
    <lineage>
        <taxon>Eukaryota</taxon>
        <taxon>Viridiplantae</taxon>
        <taxon>Streptophyta</taxon>
        <taxon>Embryophyta</taxon>
        <taxon>Tracheophyta</taxon>
        <taxon>Spermatophyta</taxon>
        <taxon>Magnoliopsida</taxon>
        <taxon>eudicotyledons</taxon>
        <taxon>Gunneridae</taxon>
        <taxon>Pentapetalae</taxon>
        <taxon>asterids</taxon>
        <taxon>lamiids</taxon>
        <taxon>Gentianales</taxon>
        <taxon>Rubiaceae</taxon>
        <taxon>Cinchonoideae</taxon>
        <taxon>Cinchoneae</taxon>
        <taxon>Cinchona</taxon>
    </lineage>
</organism>
<evidence type="ECO:0000256" key="1">
    <source>
        <dbReference type="ARBA" id="ARBA00004123"/>
    </source>
</evidence>
<dbReference type="InterPro" id="IPR052035">
    <property type="entry name" value="ZnF_BED_domain_contain"/>
</dbReference>